<feature type="compositionally biased region" description="Basic and acidic residues" evidence="1">
    <location>
        <begin position="152"/>
        <end position="168"/>
    </location>
</feature>
<organism evidence="2 3">
    <name type="scientific">Tenebrio molitor</name>
    <name type="common">Yellow mealworm beetle</name>
    <dbReference type="NCBI Taxonomy" id="7067"/>
    <lineage>
        <taxon>Eukaryota</taxon>
        <taxon>Metazoa</taxon>
        <taxon>Ecdysozoa</taxon>
        <taxon>Arthropoda</taxon>
        <taxon>Hexapoda</taxon>
        <taxon>Insecta</taxon>
        <taxon>Pterygota</taxon>
        <taxon>Neoptera</taxon>
        <taxon>Endopterygota</taxon>
        <taxon>Coleoptera</taxon>
        <taxon>Polyphaga</taxon>
        <taxon>Cucujiformia</taxon>
        <taxon>Tenebrionidae</taxon>
        <taxon>Tenebrio</taxon>
    </lineage>
</organism>
<sequence>MTHAAVEILIFTRGSLEFSELQACGVRRRPLEALKPRNKWQLQARLDPSRHKKHFVRLQFDPILTMSRRQSRQTRASARQSQLTRQTQVGHSVNYNKSVMGLAIVASDSESLILPMKIKRRGGECIWRAGLFIQLTAGRKWGTAFYSDGCGSRRERTVAPKEESRAQARDATPTGPDMPQVRNFADTKPMTTQLQKYRWHLQERATGDPHCNYPNKRQQRGRENKNRRRWTAETATHLAEVGGDSGGTGQHSIGDPVEVPSHSKINHVHQ</sequence>
<evidence type="ECO:0000256" key="1">
    <source>
        <dbReference type="SAM" id="MobiDB-lite"/>
    </source>
</evidence>
<dbReference type="AlphaFoldDB" id="A0A8J6H9D9"/>
<feature type="region of interest" description="Disordered" evidence="1">
    <location>
        <begin position="69"/>
        <end position="88"/>
    </location>
</feature>
<feature type="region of interest" description="Disordered" evidence="1">
    <location>
        <begin position="203"/>
        <end position="270"/>
    </location>
</feature>
<reference evidence="2" key="1">
    <citation type="journal article" date="2020" name="J Insects Food Feed">
        <title>The yellow mealworm (Tenebrio molitor) genome: a resource for the emerging insects as food and feed industry.</title>
        <authorList>
            <person name="Eriksson T."/>
            <person name="Andere A."/>
            <person name="Kelstrup H."/>
            <person name="Emery V."/>
            <person name="Picard C."/>
        </authorList>
    </citation>
    <scope>NUCLEOTIDE SEQUENCE</scope>
    <source>
        <strain evidence="2">Stoneville</strain>
        <tissue evidence="2">Whole head</tissue>
    </source>
</reference>
<comment type="caution">
    <text evidence="2">The sequence shown here is derived from an EMBL/GenBank/DDBJ whole genome shotgun (WGS) entry which is preliminary data.</text>
</comment>
<feature type="compositionally biased region" description="Low complexity" evidence="1">
    <location>
        <begin position="73"/>
        <end position="82"/>
    </location>
</feature>
<feature type="region of interest" description="Disordered" evidence="1">
    <location>
        <begin position="152"/>
        <end position="186"/>
    </location>
</feature>
<accession>A0A8J6H9D9</accession>
<proteinExistence type="predicted"/>
<evidence type="ECO:0000313" key="3">
    <source>
        <dbReference type="Proteomes" id="UP000719412"/>
    </source>
</evidence>
<reference evidence="2" key="2">
    <citation type="submission" date="2021-08" db="EMBL/GenBank/DDBJ databases">
        <authorList>
            <person name="Eriksson T."/>
        </authorList>
    </citation>
    <scope>NUCLEOTIDE SEQUENCE</scope>
    <source>
        <strain evidence="2">Stoneville</strain>
        <tissue evidence="2">Whole head</tissue>
    </source>
</reference>
<evidence type="ECO:0000313" key="2">
    <source>
        <dbReference type="EMBL" id="KAH0809822.1"/>
    </source>
</evidence>
<dbReference type="EMBL" id="JABDTM020027890">
    <property type="protein sequence ID" value="KAH0809822.1"/>
    <property type="molecule type" value="Genomic_DNA"/>
</dbReference>
<dbReference type="Proteomes" id="UP000719412">
    <property type="component" value="Unassembled WGS sequence"/>
</dbReference>
<name>A0A8J6H9D9_TENMO</name>
<keyword evidence="3" id="KW-1185">Reference proteome</keyword>
<protein>
    <submittedName>
        <fullName evidence="2">Uncharacterized protein</fullName>
    </submittedName>
</protein>
<gene>
    <name evidence="2" type="ORF">GEV33_012964</name>
</gene>